<organism evidence="1 2">
    <name type="scientific">Kineosporia succinea</name>
    <dbReference type="NCBI Taxonomy" id="84632"/>
    <lineage>
        <taxon>Bacteria</taxon>
        <taxon>Bacillati</taxon>
        <taxon>Actinomycetota</taxon>
        <taxon>Actinomycetes</taxon>
        <taxon>Kineosporiales</taxon>
        <taxon>Kineosporiaceae</taxon>
        <taxon>Kineosporia</taxon>
    </lineage>
</organism>
<accession>A0ABT9PCU4</accession>
<dbReference type="EMBL" id="JAUSQZ010000001">
    <property type="protein sequence ID" value="MDP9830528.1"/>
    <property type="molecule type" value="Genomic_DNA"/>
</dbReference>
<proteinExistence type="predicted"/>
<name>A0ABT9PCU4_9ACTN</name>
<evidence type="ECO:0008006" key="3">
    <source>
        <dbReference type="Google" id="ProtNLM"/>
    </source>
</evidence>
<sequence length="225" mass="23717">MIGPFRRRPRPLGLAVPLYVHPVLAPEAWRALGGADLGRGFAVANVASGPGSAPDPVYQDALGALTAAGTPLAGYVDSSYGQRAPELLVAELRLWRELYGITGVFVDQITSHPRDEREARTLIGRLRDAGASRVVVNAGVPAAAVWCETADVVVTFEGPWDRYRGHHESGGSPGRRCHLVHSIPADVPTTEVAARIAAAGAGIAGVSHGLMPNPWTIEGGTSWPR</sequence>
<reference evidence="1 2" key="1">
    <citation type="submission" date="2023-07" db="EMBL/GenBank/DDBJ databases">
        <title>Sequencing the genomes of 1000 actinobacteria strains.</title>
        <authorList>
            <person name="Klenk H.-P."/>
        </authorList>
    </citation>
    <scope>NUCLEOTIDE SEQUENCE [LARGE SCALE GENOMIC DNA]</scope>
    <source>
        <strain evidence="1 2">DSM 44388</strain>
    </source>
</reference>
<dbReference type="InterPro" id="IPR021986">
    <property type="entry name" value="Spherulin4"/>
</dbReference>
<evidence type="ECO:0000313" key="1">
    <source>
        <dbReference type="EMBL" id="MDP9830528.1"/>
    </source>
</evidence>
<dbReference type="PANTHER" id="PTHR35040:SF9">
    <property type="entry name" value="4-LIKE CELL SURFACE PROTEIN, PUTATIVE (AFU_ORTHOLOGUE AFUA_4G14080)-RELATED"/>
    <property type="match status" value="1"/>
</dbReference>
<dbReference type="SUPFAM" id="SSF51412">
    <property type="entry name" value="Inosine monophosphate dehydrogenase (IMPDH)"/>
    <property type="match status" value="1"/>
</dbReference>
<keyword evidence="2" id="KW-1185">Reference proteome</keyword>
<protein>
    <recommendedName>
        <fullName evidence="3">Spherulation-specific family 4 protein</fullName>
    </recommendedName>
</protein>
<comment type="caution">
    <text evidence="1">The sequence shown here is derived from an EMBL/GenBank/DDBJ whole genome shotgun (WGS) entry which is preliminary data.</text>
</comment>
<dbReference type="Proteomes" id="UP001235712">
    <property type="component" value="Unassembled WGS sequence"/>
</dbReference>
<dbReference type="Pfam" id="PF12138">
    <property type="entry name" value="Spherulin4"/>
    <property type="match status" value="1"/>
</dbReference>
<dbReference type="PANTHER" id="PTHR35040">
    <property type="match status" value="1"/>
</dbReference>
<evidence type="ECO:0000313" key="2">
    <source>
        <dbReference type="Proteomes" id="UP001235712"/>
    </source>
</evidence>
<dbReference type="RefSeq" id="WP_307249596.1">
    <property type="nucleotide sequence ID" value="NZ_JAUSQZ010000001.1"/>
</dbReference>
<gene>
    <name evidence="1" type="ORF">J2S57_006277</name>
</gene>